<feature type="domain" description="Putative Se/S carrier protein-like" evidence="1">
    <location>
        <begin position="8"/>
        <end position="67"/>
    </location>
</feature>
<reference evidence="2" key="1">
    <citation type="journal article" date="2021" name="PeerJ">
        <title>Extensive microbial diversity within the chicken gut microbiome revealed by metagenomics and culture.</title>
        <authorList>
            <person name="Gilroy R."/>
            <person name="Ravi A."/>
            <person name="Getino M."/>
            <person name="Pursley I."/>
            <person name="Horton D.L."/>
            <person name="Alikhan N.F."/>
            <person name="Baker D."/>
            <person name="Gharbi K."/>
            <person name="Hall N."/>
            <person name="Watson M."/>
            <person name="Adriaenssens E.M."/>
            <person name="Foster-Nyarko E."/>
            <person name="Jarju S."/>
            <person name="Secka A."/>
            <person name="Antonio M."/>
            <person name="Oren A."/>
            <person name="Chaudhuri R.R."/>
            <person name="La Ragione R."/>
            <person name="Hildebrand F."/>
            <person name="Pallen M.J."/>
        </authorList>
    </citation>
    <scope>NUCLEOTIDE SEQUENCE</scope>
    <source>
        <strain evidence="2">B5_2728</strain>
    </source>
</reference>
<dbReference type="AlphaFoldDB" id="A0A948T2E7"/>
<organism evidence="2 3">
    <name type="scientific">Candidatus Allofournierella pullistercoris</name>
    <dbReference type="NCBI Taxonomy" id="2838597"/>
    <lineage>
        <taxon>Bacteria</taxon>
        <taxon>Bacillati</taxon>
        <taxon>Bacillota</taxon>
        <taxon>Clostridia</taxon>
        <taxon>Eubacteriales</taxon>
        <taxon>Oscillospiraceae</taxon>
        <taxon>Allofournierella</taxon>
    </lineage>
</organism>
<dbReference type="Proteomes" id="UP000713596">
    <property type="component" value="Unassembled WGS sequence"/>
</dbReference>
<proteinExistence type="predicted"/>
<evidence type="ECO:0000313" key="2">
    <source>
        <dbReference type="EMBL" id="MBU3806135.1"/>
    </source>
</evidence>
<comment type="caution">
    <text evidence="2">The sequence shown here is derived from an EMBL/GenBank/DDBJ whole genome shotgun (WGS) entry which is preliminary data.</text>
</comment>
<reference evidence="2" key="2">
    <citation type="submission" date="2021-04" db="EMBL/GenBank/DDBJ databases">
        <authorList>
            <person name="Gilroy R."/>
        </authorList>
    </citation>
    <scope>NUCLEOTIDE SEQUENCE</scope>
    <source>
        <strain evidence="2">B5_2728</strain>
    </source>
</reference>
<dbReference type="InterPro" id="IPR021778">
    <property type="entry name" value="Se/S_carrier-like"/>
</dbReference>
<accession>A0A948T2E7</accession>
<gene>
    <name evidence="2" type="ORF">H9882_04510</name>
</gene>
<dbReference type="EMBL" id="JAHLFP010000035">
    <property type="protein sequence ID" value="MBU3806135.1"/>
    <property type="molecule type" value="Genomic_DNA"/>
</dbReference>
<dbReference type="Pfam" id="PF11823">
    <property type="entry name" value="Se_S_carrier"/>
    <property type="match status" value="1"/>
</dbReference>
<sequence>MRPKQQRIVLAFSSTAAALEFESKAETAGFTGRLFPVPSSITAGCGLAWQESTEHSDALRLFLQEHDFGEVKWVEMLV</sequence>
<name>A0A948T2E7_9FIRM</name>
<evidence type="ECO:0000259" key="1">
    <source>
        <dbReference type="Pfam" id="PF11823"/>
    </source>
</evidence>
<evidence type="ECO:0000313" key="3">
    <source>
        <dbReference type="Proteomes" id="UP000713596"/>
    </source>
</evidence>
<protein>
    <submittedName>
        <fullName evidence="2">DUF3343 domain-containing protein</fullName>
    </submittedName>
</protein>